<dbReference type="GO" id="GO:0010411">
    <property type="term" value="P:xyloglucan metabolic process"/>
    <property type="evidence" value="ECO:0007669"/>
    <property type="project" value="InterPro"/>
</dbReference>
<dbReference type="InterPro" id="IPR008264">
    <property type="entry name" value="Beta_glucanase"/>
</dbReference>
<dbReference type="AlphaFoldDB" id="A0A833V5Y9"/>
<feature type="chain" id="PRO_5033100526" description="Xyloglucan endotransglucosylase/hydrolase" evidence="7">
    <location>
        <begin position="26"/>
        <end position="297"/>
    </location>
</feature>
<keyword evidence="7" id="KW-0134">Cell wall</keyword>
<gene>
    <name evidence="9" type="ORF">FCM35_KLT08712</name>
</gene>
<dbReference type="Proteomes" id="UP000623129">
    <property type="component" value="Unassembled WGS sequence"/>
</dbReference>
<sequence>MAVCGPAMAIALVLWISMANSLAMAASKFDEVIQPSWANDHIIYDGDLLMLKLDNSSGTGFASKSKYLYGKATAEMKLVPGDSAGTVTAFYLSTDGDNHHEFDYEFLGNRTGEPYLVQTNLYINGTGNREQRMDLWFDPTTDFHNYSVLWNPQQVVFLIDDTPIRVYSNQESTKGIPFPRDRPMAVYSSIWNADDWATEGGRVKTDWSHAPFVTTFREVRIDGCEWGVDNVDWESEVKRCSESQWGKEGRYWWKEKEMEMLNVHQSNLLLWARSTHLVYDYCNDPARFPVQPAECAH</sequence>
<comment type="caution">
    <text evidence="9">The sequence shown here is derived from an EMBL/GenBank/DDBJ whole genome shotgun (WGS) entry which is preliminary data.</text>
</comment>
<comment type="subcellular location">
    <subcellularLocation>
        <location evidence="7">Secreted</location>
        <location evidence="7">Cell wall</location>
    </subcellularLocation>
    <subcellularLocation>
        <location evidence="7">Secreted</location>
        <location evidence="7">Extracellular space</location>
        <location evidence="7">Apoplast</location>
    </subcellularLocation>
</comment>
<dbReference type="GO" id="GO:0048046">
    <property type="term" value="C:apoplast"/>
    <property type="evidence" value="ECO:0007669"/>
    <property type="project" value="UniProtKB-SubCell"/>
</dbReference>
<dbReference type="PIRSF" id="PIRSF005604">
    <property type="entry name" value="XET"/>
    <property type="match status" value="1"/>
</dbReference>
<keyword evidence="7" id="KW-0964">Secreted</keyword>
<evidence type="ECO:0000313" key="10">
    <source>
        <dbReference type="Proteomes" id="UP000623129"/>
    </source>
</evidence>
<name>A0A833V5Y9_9POAL</name>
<feature type="domain" description="GH16" evidence="8">
    <location>
        <begin position="27"/>
        <end position="216"/>
    </location>
</feature>
<dbReference type="PANTHER" id="PTHR31062">
    <property type="entry name" value="XYLOGLUCAN ENDOTRANSGLUCOSYLASE/HYDROLASE PROTEIN 8-RELATED"/>
    <property type="match status" value="1"/>
</dbReference>
<evidence type="ECO:0000259" key="8">
    <source>
        <dbReference type="PROSITE" id="PS51762"/>
    </source>
</evidence>
<proteinExistence type="inferred from homology"/>
<dbReference type="PRINTS" id="PR00737">
    <property type="entry name" value="GLHYDRLASE16"/>
</dbReference>
<dbReference type="Pfam" id="PF00722">
    <property type="entry name" value="Glyco_hydro_16"/>
    <property type="match status" value="1"/>
</dbReference>
<keyword evidence="7" id="KW-0732">Signal</keyword>
<evidence type="ECO:0000256" key="2">
    <source>
        <dbReference type="ARBA" id="ARBA00022801"/>
    </source>
</evidence>
<dbReference type="CDD" id="cd02176">
    <property type="entry name" value="GH16_XET"/>
    <property type="match status" value="1"/>
</dbReference>
<feature type="active site" description="Proton donor" evidence="5">
    <location>
        <position position="105"/>
    </location>
</feature>
<comment type="function">
    <text evidence="7">Catalyzes xyloglucan endohydrolysis (XEH) and/or endotransglycosylation (XET). Cleaves and religates xyloglucan polymers, an essential constituent of the primary cell wall, and thereby participates in cell wall construction of growing tissues.</text>
</comment>
<dbReference type="GO" id="GO:0016762">
    <property type="term" value="F:xyloglucan:xyloglucosyl transferase activity"/>
    <property type="evidence" value="ECO:0007669"/>
    <property type="project" value="UniProtKB-EC"/>
</dbReference>
<evidence type="ECO:0000256" key="6">
    <source>
        <dbReference type="PIRSR" id="PIRSR005604-2"/>
    </source>
</evidence>
<dbReference type="InterPro" id="IPR044791">
    <property type="entry name" value="Beta-glucanase/XTH"/>
</dbReference>
<feature type="glycosylation site" description="N-linked (GlcNAc...) asparagine" evidence="6">
    <location>
        <position position="109"/>
    </location>
</feature>
<dbReference type="InterPro" id="IPR000757">
    <property type="entry name" value="Beta-glucanase-like"/>
</dbReference>
<feature type="active site" description="Nucleophile" evidence="5">
    <location>
        <position position="101"/>
    </location>
</feature>
<evidence type="ECO:0000256" key="1">
    <source>
        <dbReference type="ARBA" id="ARBA00022679"/>
    </source>
</evidence>
<keyword evidence="7" id="KW-0052">Apoplast</keyword>
<keyword evidence="3" id="KW-1015">Disulfide bond</keyword>
<keyword evidence="10" id="KW-1185">Reference proteome</keyword>
<keyword evidence="7" id="KW-0961">Cell wall biogenesis/degradation</keyword>
<feature type="signal peptide" evidence="7">
    <location>
        <begin position="1"/>
        <end position="25"/>
    </location>
</feature>
<dbReference type="FunFam" id="2.60.120.200:FF:000025">
    <property type="entry name" value="Xyloglucan endotransglucosylase/hydrolase"/>
    <property type="match status" value="1"/>
</dbReference>
<dbReference type="PROSITE" id="PS51762">
    <property type="entry name" value="GH16_2"/>
    <property type="match status" value="1"/>
</dbReference>
<dbReference type="InterPro" id="IPR013320">
    <property type="entry name" value="ConA-like_dom_sf"/>
</dbReference>
<accession>A0A833V5Y9</accession>
<evidence type="ECO:0000256" key="4">
    <source>
        <dbReference type="ARBA" id="ARBA00023295"/>
    </source>
</evidence>
<protein>
    <recommendedName>
        <fullName evidence="7">Xyloglucan endotransglucosylase/hydrolase</fullName>
        <ecNumber evidence="7">2.4.1.207</ecNumber>
    </recommendedName>
</protein>
<reference evidence="9" key="1">
    <citation type="submission" date="2020-01" db="EMBL/GenBank/DDBJ databases">
        <title>Genome sequence of Kobresia littledalei, the first chromosome-level genome in the family Cyperaceae.</title>
        <authorList>
            <person name="Qu G."/>
        </authorList>
    </citation>
    <scope>NUCLEOTIDE SEQUENCE</scope>
    <source>
        <strain evidence="9">C.B.Clarke</strain>
        <tissue evidence="9">Leaf</tissue>
    </source>
</reference>
<evidence type="ECO:0000256" key="3">
    <source>
        <dbReference type="ARBA" id="ARBA00023157"/>
    </source>
</evidence>
<comment type="PTM">
    <text evidence="7">Contains at least one intrachain disulfide bond essential for its enzymatic activity.</text>
</comment>
<dbReference type="OrthoDB" id="4781at2759"/>
<keyword evidence="4 7" id="KW-0326">Glycosidase</keyword>
<evidence type="ECO:0000313" key="9">
    <source>
        <dbReference type="EMBL" id="KAF3325632.1"/>
    </source>
</evidence>
<dbReference type="Pfam" id="PF06955">
    <property type="entry name" value="XET_C"/>
    <property type="match status" value="1"/>
</dbReference>
<dbReference type="Gene3D" id="2.60.120.200">
    <property type="match status" value="1"/>
</dbReference>
<dbReference type="GO" id="GO:0071555">
    <property type="term" value="P:cell wall organization"/>
    <property type="evidence" value="ECO:0007669"/>
    <property type="project" value="UniProtKB-KW"/>
</dbReference>
<dbReference type="GO" id="GO:0004553">
    <property type="term" value="F:hydrolase activity, hydrolyzing O-glycosyl compounds"/>
    <property type="evidence" value="ECO:0007669"/>
    <property type="project" value="InterPro"/>
</dbReference>
<dbReference type="InterPro" id="IPR010713">
    <property type="entry name" value="XET_C"/>
</dbReference>
<evidence type="ECO:0000256" key="5">
    <source>
        <dbReference type="PIRSR" id="PIRSR005604-1"/>
    </source>
</evidence>
<dbReference type="EC" id="2.4.1.207" evidence="7"/>
<keyword evidence="1 7" id="KW-0808">Transferase</keyword>
<evidence type="ECO:0000256" key="7">
    <source>
        <dbReference type="RuleBase" id="RU361120"/>
    </source>
</evidence>
<dbReference type="EMBL" id="SWLB01000019">
    <property type="protein sequence ID" value="KAF3325632.1"/>
    <property type="molecule type" value="Genomic_DNA"/>
</dbReference>
<organism evidence="9 10">
    <name type="scientific">Carex littledalei</name>
    <dbReference type="NCBI Taxonomy" id="544730"/>
    <lineage>
        <taxon>Eukaryota</taxon>
        <taxon>Viridiplantae</taxon>
        <taxon>Streptophyta</taxon>
        <taxon>Embryophyta</taxon>
        <taxon>Tracheophyta</taxon>
        <taxon>Spermatophyta</taxon>
        <taxon>Magnoliopsida</taxon>
        <taxon>Liliopsida</taxon>
        <taxon>Poales</taxon>
        <taxon>Cyperaceae</taxon>
        <taxon>Cyperoideae</taxon>
        <taxon>Cariceae</taxon>
        <taxon>Carex</taxon>
        <taxon>Carex subgen. Euthyceras</taxon>
    </lineage>
</organism>
<dbReference type="InterPro" id="IPR016455">
    <property type="entry name" value="XTH"/>
</dbReference>
<dbReference type="SUPFAM" id="SSF49899">
    <property type="entry name" value="Concanavalin A-like lectins/glucanases"/>
    <property type="match status" value="1"/>
</dbReference>
<keyword evidence="2 7" id="KW-0378">Hydrolase</keyword>
<dbReference type="GO" id="GO:0042546">
    <property type="term" value="P:cell wall biogenesis"/>
    <property type="evidence" value="ECO:0007669"/>
    <property type="project" value="InterPro"/>
</dbReference>
<comment type="similarity">
    <text evidence="7">Belongs to the glycosyl hydrolase 16 family.</text>
</comment>